<dbReference type="RefSeq" id="WP_379597385.1">
    <property type="nucleotide sequence ID" value="NZ_JBHUDE010000046.1"/>
</dbReference>
<evidence type="ECO:0000256" key="1">
    <source>
        <dbReference type="ARBA" id="ARBA00022741"/>
    </source>
</evidence>
<organism evidence="4 5">
    <name type="scientific">Oceanobacillus luteolus</name>
    <dbReference type="NCBI Taxonomy" id="1274358"/>
    <lineage>
        <taxon>Bacteria</taxon>
        <taxon>Bacillati</taxon>
        <taxon>Bacillota</taxon>
        <taxon>Bacilli</taxon>
        <taxon>Bacillales</taxon>
        <taxon>Bacillaceae</taxon>
        <taxon>Oceanobacillus</taxon>
    </lineage>
</organism>
<keyword evidence="1" id="KW-0547">Nucleotide-binding</keyword>
<evidence type="ECO:0000313" key="4">
    <source>
        <dbReference type="EMBL" id="MFD1608053.1"/>
    </source>
</evidence>
<dbReference type="PANTHER" id="PTHR43582:SF2">
    <property type="entry name" value="LINEARMYCIN RESISTANCE ATP-BINDING PROTEIN LNRL"/>
    <property type="match status" value="1"/>
</dbReference>
<dbReference type="EMBL" id="JBHUDE010000046">
    <property type="protein sequence ID" value="MFD1608053.1"/>
    <property type="molecule type" value="Genomic_DNA"/>
</dbReference>
<keyword evidence="5" id="KW-1185">Reference proteome</keyword>
<dbReference type="SUPFAM" id="SSF52540">
    <property type="entry name" value="P-loop containing nucleoside triphosphate hydrolases"/>
    <property type="match status" value="1"/>
</dbReference>
<dbReference type="InterPro" id="IPR017871">
    <property type="entry name" value="ABC_transporter-like_CS"/>
</dbReference>
<reference evidence="5" key="1">
    <citation type="journal article" date="2019" name="Int. J. Syst. Evol. Microbiol.">
        <title>The Global Catalogue of Microorganisms (GCM) 10K type strain sequencing project: providing services to taxonomists for standard genome sequencing and annotation.</title>
        <authorList>
            <consortium name="The Broad Institute Genomics Platform"/>
            <consortium name="The Broad Institute Genome Sequencing Center for Infectious Disease"/>
            <person name="Wu L."/>
            <person name="Ma J."/>
        </authorList>
    </citation>
    <scope>NUCLEOTIDE SEQUENCE [LARGE SCALE GENOMIC DNA]</scope>
    <source>
        <strain evidence="5">CGMCC 1.12376</strain>
    </source>
</reference>
<dbReference type="InterPro" id="IPR027417">
    <property type="entry name" value="P-loop_NTPase"/>
</dbReference>
<dbReference type="PANTHER" id="PTHR43582">
    <property type="entry name" value="LINEARMYCIN RESISTANCE ATP-BINDING PROTEIN LNRL"/>
    <property type="match status" value="1"/>
</dbReference>
<dbReference type="Pfam" id="PF00005">
    <property type="entry name" value="ABC_tran"/>
    <property type="match status" value="1"/>
</dbReference>
<feature type="domain" description="ABC transporter" evidence="3">
    <location>
        <begin position="2"/>
        <end position="233"/>
    </location>
</feature>
<dbReference type="Gene3D" id="3.40.50.300">
    <property type="entry name" value="P-loop containing nucleotide triphosphate hydrolases"/>
    <property type="match status" value="1"/>
</dbReference>
<comment type="caution">
    <text evidence="4">The sequence shown here is derived from an EMBL/GenBank/DDBJ whole genome shotgun (WGS) entry which is preliminary data.</text>
</comment>
<dbReference type="Proteomes" id="UP001597221">
    <property type="component" value="Unassembled WGS sequence"/>
</dbReference>
<protein>
    <submittedName>
        <fullName evidence="4">ABC transporter ATP-binding protein</fullName>
    </submittedName>
</protein>
<keyword evidence="2 4" id="KW-0067">ATP-binding</keyword>
<sequence>MLELIDITKKFKQTEAVKNMNMYIGRGEIVGLLGPNGAGKSTAISMLSSLVEPTSGDVKFQNKSIIKNPQSLRKIIGIVPQEIALYEDLSAEENMKFFGRIYGLKGQKLQEKVNEVLEHIGLTERRKDIVKKFSGGMKRRLNIGVAMLHDPEILVMDEPTVGIEPQSRNYILQTVKRLNEERQMTVLYTSHYMEEVEYLCDRIYIMDKGNLIASGTKDEIKQILSLENTISIKADYWNEDFIEKLREHPQVNRMNIEEKEIVLVVSKNVNIFSEIAHLAEVMNVPLRSLDVKKVTLEDVFLHLTGRALRD</sequence>
<dbReference type="InterPro" id="IPR003593">
    <property type="entry name" value="AAA+_ATPase"/>
</dbReference>
<dbReference type="PROSITE" id="PS50893">
    <property type="entry name" value="ABC_TRANSPORTER_2"/>
    <property type="match status" value="1"/>
</dbReference>
<name>A0ABW4HR11_9BACI</name>
<evidence type="ECO:0000256" key="2">
    <source>
        <dbReference type="ARBA" id="ARBA00022840"/>
    </source>
</evidence>
<dbReference type="InterPro" id="IPR003439">
    <property type="entry name" value="ABC_transporter-like_ATP-bd"/>
</dbReference>
<proteinExistence type="predicted"/>
<dbReference type="GO" id="GO:0005524">
    <property type="term" value="F:ATP binding"/>
    <property type="evidence" value="ECO:0007669"/>
    <property type="project" value="UniProtKB-KW"/>
</dbReference>
<dbReference type="SMART" id="SM00382">
    <property type="entry name" value="AAA"/>
    <property type="match status" value="1"/>
</dbReference>
<dbReference type="PROSITE" id="PS00211">
    <property type="entry name" value="ABC_TRANSPORTER_1"/>
    <property type="match status" value="1"/>
</dbReference>
<gene>
    <name evidence="4" type="ORF">ACFSBH_10335</name>
</gene>
<evidence type="ECO:0000259" key="3">
    <source>
        <dbReference type="PROSITE" id="PS50893"/>
    </source>
</evidence>
<evidence type="ECO:0000313" key="5">
    <source>
        <dbReference type="Proteomes" id="UP001597221"/>
    </source>
</evidence>
<accession>A0ABW4HR11</accession>